<dbReference type="STRING" id="1344416.A0A139AT73"/>
<evidence type="ECO:0000256" key="3">
    <source>
        <dbReference type="ARBA" id="ARBA00022490"/>
    </source>
</evidence>
<evidence type="ECO:0000256" key="5">
    <source>
        <dbReference type="ARBA" id="ARBA00023242"/>
    </source>
</evidence>
<evidence type="ECO:0000256" key="1">
    <source>
        <dbReference type="ARBA" id="ARBA00004123"/>
    </source>
</evidence>
<evidence type="ECO:0000256" key="6">
    <source>
        <dbReference type="SAM" id="MobiDB-lite"/>
    </source>
</evidence>
<dbReference type="InterPro" id="IPR033205">
    <property type="entry name" value="COP9_CSN8"/>
</dbReference>
<protein>
    <recommendedName>
        <fullName evidence="7">CSN8/PSMD8/EIF3K domain-containing protein</fullName>
    </recommendedName>
</protein>
<evidence type="ECO:0000256" key="4">
    <source>
        <dbReference type="ARBA" id="ARBA00022790"/>
    </source>
</evidence>
<evidence type="ECO:0000259" key="7">
    <source>
        <dbReference type="Pfam" id="PF10075"/>
    </source>
</evidence>
<comment type="subcellular location">
    <subcellularLocation>
        <location evidence="2">Cytoplasm</location>
    </subcellularLocation>
    <subcellularLocation>
        <location evidence="1">Nucleus</location>
    </subcellularLocation>
</comment>
<evidence type="ECO:0000313" key="8">
    <source>
        <dbReference type="EMBL" id="KXS19918.1"/>
    </source>
</evidence>
<keyword evidence="3" id="KW-0963">Cytoplasm</keyword>
<gene>
    <name evidence="8" type="ORF">M427DRAFT_52739</name>
</gene>
<evidence type="ECO:0000256" key="2">
    <source>
        <dbReference type="ARBA" id="ARBA00004496"/>
    </source>
</evidence>
<accession>A0A139AT73</accession>
<feature type="region of interest" description="Disordered" evidence="6">
    <location>
        <begin position="213"/>
        <end position="241"/>
    </location>
</feature>
<keyword evidence="4" id="KW-0736">Signalosome</keyword>
<proteinExistence type="predicted"/>
<dbReference type="AlphaFoldDB" id="A0A139AT73"/>
<evidence type="ECO:0000313" key="9">
    <source>
        <dbReference type="Proteomes" id="UP000070544"/>
    </source>
</evidence>
<dbReference type="OrthoDB" id="2162142at2759"/>
<dbReference type="PANTHER" id="PTHR13339">
    <property type="entry name" value="COP9 SIGNALOSOME COMPLEX SUBUNIT 8"/>
    <property type="match status" value="1"/>
</dbReference>
<feature type="domain" description="CSN8/PSMD8/EIF3K" evidence="7">
    <location>
        <begin position="63"/>
        <end position="201"/>
    </location>
</feature>
<keyword evidence="5" id="KW-0539">Nucleus</keyword>
<dbReference type="PANTHER" id="PTHR13339:SF0">
    <property type="entry name" value="COP9 SIGNALOSOME COMPLEX SUBUNIT 8"/>
    <property type="match status" value="1"/>
</dbReference>
<dbReference type="GO" id="GO:0010387">
    <property type="term" value="P:COP9 signalosome assembly"/>
    <property type="evidence" value="ECO:0007669"/>
    <property type="project" value="InterPro"/>
</dbReference>
<feature type="compositionally biased region" description="Polar residues" evidence="6">
    <location>
        <begin position="214"/>
        <end position="226"/>
    </location>
</feature>
<organism evidence="8 9">
    <name type="scientific">Gonapodya prolifera (strain JEL478)</name>
    <name type="common">Monoblepharis prolifera</name>
    <dbReference type="NCBI Taxonomy" id="1344416"/>
    <lineage>
        <taxon>Eukaryota</taxon>
        <taxon>Fungi</taxon>
        <taxon>Fungi incertae sedis</taxon>
        <taxon>Chytridiomycota</taxon>
        <taxon>Chytridiomycota incertae sedis</taxon>
        <taxon>Monoblepharidomycetes</taxon>
        <taxon>Monoblepharidales</taxon>
        <taxon>Gonapodyaceae</taxon>
        <taxon>Gonapodya</taxon>
    </lineage>
</organism>
<sequence>MDHLRSLISSGDIPSLITHLEGLEQSFLYADSIHSFLAAQPPRSPRPQTHSFPPPSFPAASPHLIYALLTLAHCADDDLPSARFALKRIPESLATQPLLQAVDPIFGSLWYKEVPKFWETLSSTSYLSPTATVDPSLSEEYDLAAHLTRHLAGTVRHRTKVLLEKAYTAIRVRDAVAMLGLSKSEVSEALAKDGWTSQDGYLIAPERGVAGTGFSASTEGNGTVANGNGVRGLAGTGSTPRTQIEVQRARDILLERMKAVADVALKLEM</sequence>
<dbReference type="Pfam" id="PF10075">
    <property type="entry name" value="CSN8_PSD8_EIF3K"/>
    <property type="match status" value="1"/>
</dbReference>
<dbReference type="GO" id="GO:0000338">
    <property type="term" value="P:protein deneddylation"/>
    <property type="evidence" value="ECO:0007669"/>
    <property type="project" value="InterPro"/>
</dbReference>
<dbReference type="InterPro" id="IPR033464">
    <property type="entry name" value="CSN8_PSD8_EIF3K"/>
</dbReference>
<dbReference type="Gene3D" id="1.25.40.990">
    <property type="match status" value="1"/>
</dbReference>
<dbReference type="EMBL" id="KQ965737">
    <property type="protein sequence ID" value="KXS19918.1"/>
    <property type="molecule type" value="Genomic_DNA"/>
</dbReference>
<dbReference type="Proteomes" id="UP000070544">
    <property type="component" value="Unassembled WGS sequence"/>
</dbReference>
<reference evidence="8 9" key="1">
    <citation type="journal article" date="2015" name="Genome Biol. Evol.">
        <title>Phylogenomic analyses indicate that early fungi evolved digesting cell walls of algal ancestors of land plants.</title>
        <authorList>
            <person name="Chang Y."/>
            <person name="Wang S."/>
            <person name="Sekimoto S."/>
            <person name="Aerts A.L."/>
            <person name="Choi C."/>
            <person name="Clum A."/>
            <person name="LaButti K.M."/>
            <person name="Lindquist E.A."/>
            <person name="Yee Ngan C."/>
            <person name="Ohm R.A."/>
            <person name="Salamov A.A."/>
            <person name="Grigoriev I.V."/>
            <person name="Spatafora J.W."/>
            <person name="Berbee M.L."/>
        </authorList>
    </citation>
    <scope>NUCLEOTIDE SEQUENCE [LARGE SCALE GENOMIC DNA]</scope>
    <source>
        <strain evidence="8 9">JEL478</strain>
    </source>
</reference>
<dbReference type="GO" id="GO:0005737">
    <property type="term" value="C:cytoplasm"/>
    <property type="evidence" value="ECO:0007669"/>
    <property type="project" value="UniProtKB-SubCell"/>
</dbReference>
<name>A0A139AT73_GONPJ</name>
<keyword evidence="9" id="KW-1185">Reference proteome</keyword>
<dbReference type="GO" id="GO:0008180">
    <property type="term" value="C:COP9 signalosome"/>
    <property type="evidence" value="ECO:0007669"/>
    <property type="project" value="UniProtKB-KW"/>
</dbReference>